<accession>A0A8J4RML7</accession>
<name>A0A8J4RML7_9ROSI</name>
<organism evidence="1 2">
    <name type="scientific">Castanea mollissima</name>
    <name type="common">Chinese chestnut</name>
    <dbReference type="NCBI Taxonomy" id="60419"/>
    <lineage>
        <taxon>Eukaryota</taxon>
        <taxon>Viridiplantae</taxon>
        <taxon>Streptophyta</taxon>
        <taxon>Embryophyta</taxon>
        <taxon>Tracheophyta</taxon>
        <taxon>Spermatophyta</taxon>
        <taxon>Magnoliopsida</taxon>
        <taxon>eudicotyledons</taxon>
        <taxon>Gunneridae</taxon>
        <taxon>Pentapetalae</taxon>
        <taxon>rosids</taxon>
        <taxon>fabids</taxon>
        <taxon>Fagales</taxon>
        <taxon>Fagaceae</taxon>
        <taxon>Castanea</taxon>
    </lineage>
</organism>
<protein>
    <submittedName>
        <fullName evidence="1">Uncharacterized protein</fullName>
    </submittedName>
</protein>
<gene>
    <name evidence="1" type="ORF">CMV_007128</name>
</gene>
<dbReference type="Proteomes" id="UP000737018">
    <property type="component" value="Unassembled WGS sequence"/>
</dbReference>
<reference evidence="1" key="1">
    <citation type="submission" date="2020-03" db="EMBL/GenBank/DDBJ databases">
        <title>Castanea mollissima Vanexum genome sequencing.</title>
        <authorList>
            <person name="Staton M."/>
        </authorList>
    </citation>
    <scope>NUCLEOTIDE SEQUENCE</scope>
    <source>
        <tissue evidence="1">Leaf</tissue>
    </source>
</reference>
<comment type="caution">
    <text evidence="1">The sequence shown here is derived from an EMBL/GenBank/DDBJ whole genome shotgun (WGS) entry which is preliminary data.</text>
</comment>
<dbReference type="EMBL" id="JRKL02000694">
    <property type="protein sequence ID" value="KAF3969050.1"/>
    <property type="molecule type" value="Genomic_DNA"/>
</dbReference>
<sequence length="110" mass="12489">MKVPEIKGKGCRLLRALKVILSTNFHEMRGQKCSRIRALEVKCISNLRALKIILSTNFHEMRGQKCSRMGALEVKCISNPRYHSGSSTYTIYKMLQVVKADTILGSFKDI</sequence>
<keyword evidence="2" id="KW-1185">Reference proteome</keyword>
<evidence type="ECO:0000313" key="1">
    <source>
        <dbReference type="EMBL" id="KAF3969050.1"/>
    </source>
</evidence>
<dbReference type="AlphaFoldDB" id="A0A8J4RML7"/>
<proteinExistence type="predicted"/>
<evidence type="ECO:0000313" key="2">
    <source>
        <dbReference type="Proteomes" id="UP000737018"/>
    </source>
</evidence>